<organism evidence="2 3">
    <name type="scientific">Agaribacter marinus</name>
    <dbReference type="NCBI Taxonomy" id="1431249"/>
    <lineage>
        <taxon>Bacteria</taxon>
        <taxon>Pseudomonadati</taxon>
        <taxon>Pseudomonadota</taxon>
        <taxon>Gammaproteobacteria</taxon>
        <taxon>Alteromonadales</taxon>
        <taxon>Alteromonadaceae</taxon>
        <taxon>Agaribacter</taxon>
    </lineage>
</organism>
<evidence type="ECO:0000313" key="3">
    <source>
        <dbReference type="Proteomes" id="UP001156601"/>
    </source>
</evidence>
<protein>
    <recommendedName>
        <fullName evidence="4">Superinfection immunity protein</fullName>
    </recommendedName>
</protein>
<keyword evidence="1" id="KW-0472">Membrane</keyword>
<keyword evidence="1" id="KW-0812">Transmembrane</keyword>
<dbReference type="Proteomes" id="UP001156601">
    <property type="component" value="Unassembled WGS sequence"/>
</dbReference>
<name>A0AA37T4N5_9ALTE</name>
<feature type="transmembrane region" description="Helical" evidence="1">
    <location>
        <begin position="16"/>
        <end position="40"/>
    </location>
</feature>
<keyword evidence="1" id="KW-1133">Transmembrane helix</keyword>
<dbReference type="AlphaFoldDB" id="A0AA37T4N5"/>
<evidence type="ECO:0008006" key="4">
    <source>
        <dbReference type="Google" id="ProtNLM"/>
    </source>
</evidence>
<dbReference type="RefSeq" id="WP_284217665.1">
    <property type="nucleotide sequence ID" value="NZ_BSOT01000006.1"/>
</dbReference>
<comment type="caution">
    <text evidence="2">The sequence shown here is derived from an EMBL/GenBank/DDBJ whole genome shotgun (WGS) entry which is preliminary data.</text>
</comment>
<gene>
    <name evidence="2" type="ORF">GCM10007852_22130</name>
</gene>
<dbReference type="InterPro" id="IPR016410">
    <property type="entry name" value="Phage_imm"/>
</dbReference>
<evidence type="ECO:0000313" key="2">
    <source>
        <dbReference type="EMBL" id="GLR71305.1"/>
    </source>
</evidence>
<reference evidence="2" key="1">
    <citation type="journal article" date="2014" name="Int. J. Syst. Evol. Microbiol.">
        <title>Complete genome sequence of Corynebacterium casei LMG S-19264T (=DSM 44701T), isolated from a smear-ripened cheese.</title>
        <authorList>
            <consortium name="US DOE Joint Genome Institute (JGI-PGF)"/>
            <person name="Walter F."/>
            <person name="Albersmeier A."/>
            <person name="Kalinowski J."/>
            <person name="Ruckert C."/>
        </authorList>
    </citation>
    <scope>NUCLEOTIDE SEQUENCE</scope>
    <source>
        <strain evidence="2">NBRC 110023</strain>
    </source>
</reference>
<evidence type="ECO:0000256" key="1">
    <source>
        <dbReference type="SAM" id="Phobius"/>
    </source>
</evidence>
<keyword evidence="3" id="KW-1185">Reference proteome</keyword>
<reference evidence="2" key="2">
    <citation type="submission" date="2023-01" db="EMBL/GenBank/DDBJ databases">
        <title>Draft genome sequence of Agaribacter marinus strain NBRC 110023.</title>
        <authorList>
            <person name="Sun Q."/>
            <person name="Mori K."/>
        </authorList>
    </citation>
    <scope>NUCLEOTIDE SEQUENCE</scope>
    <source>
        <strain evidence="2">NBRC 110023</strain>
    </source>
</reference>
<sequence>METINNFLAQLAGLTMLQIALISILVIAVWFLPAMIAVVLNPSHAKYILVACIPAGFSLIAWSGLLVWACTGKVFERYKDKVKSDIKAT</sequence>
<proteinExistence type="predicted"/>
<dbReference type="EMBL" id="BSOT01000006">
    <property type="protein sequence ID" value="GLR71305.1"/>
    <property type="molecule type" value="Genomic_DNA"/>
</dbReference>
<accession>A0AA37T4N5</accession>
<dbReference type="Pfam" id="PF14373">
    <property type="entry name" value="Imm_superinfect"/>
    <property type="match status" value="1"/>
</dbReference>
<feature type="transmembrane region" description="Helical" evidence="1">
    <location>
        <begin position="47"/>
        <end position="69"/>
    </location>
</feature>